<evidence type="ECO:0000313" key="1">
    <source>
        <dbReference type="EMBL" id="KAB6836476.1"/>
    </source>
</evidence>
<reference evidence="3 4" key="1">
    <citation type="submission" date="2018-08" db="EMBL/GenBank/DDBJ databases">
        <title>A genome reference for cultivated species of the human gut microbiota.</title>
        <authorList>
            <person name="Zou Y."/>
            <person name="Xue W."/>
            <person name="Luo G."/>
        </authorList>
    </citation>
    <scope>NUCLEOTIDE SEQUENCE [LARGE SCALE GENOMIC DNA]</scope>
    <source>
        <strain evidence="3 4">TF06-45A</strain>
    </source>
</reference>
<evidence type="ECO:0000313" key="5">
    <source>
        <dbReference type="Proteomes" id="UP000461165"/>
    </source>
</evidence>
<evidence type="ECO:0000313" key="2">
    <source>
        <dbReference type="EMBL" id="KAB7132573.1"/>
    </source>
</evidence>
<dbReference type="EMBL" id="QSRZ01000010">
    <property type="protein sequence ID" value="RGL46479.1"/>
    <property type="molecule type" value="Genomic_DNA"/>
</dbReference>
<organism evidence="2 5">
    <name type="scientific">Bifidobacterium longum</name>
    <dbReference type="NCBI Taxonomy" id="216816"/>
    <lineage>
        <taxon>Bacteria</taxon>
        <taxon>Bacillati</taxon>
        <taxon>Actinomycetota</taxon>
        <taxon>Actinomycetes</taxon>
        <taxon>Bifidobacteriales</taxon>
        <taxon>Bifidobacteriaceae</taxon>
        <taxon>Bifidobacterium</taxon>
    </lineage>
</organism>
<gene>
    <name evidence="3" type="ORF">DXC63_09985</name>
    <name evidence="2" type="ORF">GBC97_10200</name>
    <name evidence="1" type="ORF">GBK08_10300</name>
</gene>
<evidence type="ECO:0000313" key="6">
    <source>
        <dbReference type="Proteomes" id="UP000478746"/>
    </source>
</evidence>
<name>A0A1V8REH0_BIFLN</name>
<dbReference type="EMBL" id="WEAY01000025">
    <property type="protein sequence ID" value="KAB6836476.1"/>
    <property type="molecule type" value="Genomic_DNA"/>
</dbReference>
<dbReference type="EMBL" id="WDVF01000025">
    <property type="protein sequence ID" value="KAB7132573.1"/>
    <property type="molecule type" value="Genomic_DNA"/>
</dbReference>
<proteinExistence type="predicted"/>
<dbReference type="RefSeq" id="WP_080826331.1">
    <property type="nucleotide sequence ID" value="NZ_JADMOR010000011.1"/>
</dbReference>
<accession>A0A1V8REH0</accession>
<dbReference type="Proteomes" id="UP000461165">
    <property type="component" value="Unassembled WGS sequence"/>
</dbReference>
<sequence length="97" mass="12001">MTTYYMQDKHDHYRYTRISKPRAYWEWLTYAVEWLVCWHEINPCTFHHFGWRFWHWVPCWAYCEAMEGGDIAEQSYLDSFRKVEYSDNGRVAVITAY</sequence>
<dbReference type="AlphaFoldDB" id="A0A1V8REH0"/>
<dbReference type="Proteomes" id="UP000261288">
    <property type="component" value="Unassembled WGS sequence"/>
</dbReference>
<comment type="caution">
    <text evidence="2">The sequence shown here is derived from an EMBL/GenBank/DDBJ whole genome shotgun (WGS) entry which is preliminary data.</text>
</comment>
<dbReference type="Proteomes" id="UP000478746">
    <property type="component" value="Unassembled WGS sequence"/>
</dbReference>
<protein>
    <submittedName>
        <fullName evidence="2">Uncharacterized protein</fullName>
    </submittedName>
</protein>
<reference evidence="5 6" key="2">
    <citation type="journal article" date="2019" name="Nat. Med.">
        <title>A library of human gut bacterial isolates paired with longitudinal multiomics data enables mechanistic microbiome research.</title>
        <authorList>
            <person name="Poyet M."/>
            <person name="Groussin M."/>
            <person name="Gibbons S.M."/>
            <person name="Avila-Pacheco J."/>
            <person name="Jiang X."/>
            <person name="Kearney S.M."/>
            <person name="Perrotta A.R."/>
            <person name="Berdy B."/>
            <person name="Zhao S."/>
            <person name="Lieberman T.D."/>
            <person name="Swanson P.K."/>
            <person name="Smith M."/>
            <person name="Roesemann S."/>
            <person name="Alexander J.E."/>
            <person name="Rich S.A."/>
            <person name="Livny J."/>
            <person name="Vlamakis H."/>
            <person name="Clish C."/>
            <person name="Bullock K."/>
            <person name="Deik A."/>
            <person name="Scott J."/>
            <person name="Pierce K.A."/>
            <person name="Xavier R.J."/>
            <person name="Alm E.J."/>
        </authorList>
    </citation>
    <scope>NUCLEOTIDE SEQUENCE [LARGE SCALE GENOMIC DNA]</scope>
    <source>
        <strain evidence="2 5">BIOML-A166</strain>
        <strain evidence="1 6">BIOML-A320</strain>
    </source>
</reference>
<evidence type="ECO:0000313" key="4">
    <source>
        <dbReference type="Proteomes" id="UP000261288"/>
    </source>
</evidence>
<evidence type="ECO:0000313" key="3">
    <source>
        <dbReference type="EMBL" id="RGL46479.1"/>
    </source>
</evidence>